<dbReference type="PANTHER" id="PTHR22916:SF3">
    <property type="entry name" value="UDP-GLCNAC:BETAGAL BETA-1,3-N-ACETYLGLUCOSAMINYLTRANSFERASE-LIKE PROTEIN 1"/>
    <property type="match status" value="1"/>
</dbReference>
<name>A0ABV4RL17_9BACT</name>
<comment type="caution">
    <text evidence="2">The sequence shown here is derived from an EMBL/GenBank/DDBJ whole genome shotgun (WGS) entry which is preliminary data.</text>
</comment>
<evidence type="ECO:0000313" key="3">
    <source>
        <dbReference type="Proteomes" id="UP001570846"/>
    </source>
</evidence>
<dbReference type="RefSeq" id="WP_225840637.1">
    <property type="nucleotide sequence ID" value="NZ_BMMG01000001.1"/>
</dbReference>
<dbReference type="EMBL" id="JBGOGF010000008">
    <property type="protein sequence ID" value="MFA1772580.1"/>
    <property type="molecule type" value="Genomic_DNA"/>
</dbReference>
<gene>
    <name evidence="2" type="ORF">ACD591_14860</name>
</gene>
<evidence type="ECO:0000259" key="1">
    <source>
        <dbReference type="Pfam" id="PF00535"/>
    </source>
</evidence>
<dbReference type="PANTHER" id="PTHR22916">
    <property type="entry name" value="GLYCOSYLTRANSFERASE"/>
    <property type="match status" value="1"/>
</dbReference>
<feature type="domain" description="Glycosyltransferase 2-like" evidence="1">
    <location>
        <begin position="12"/>
        <end position="123"/>
    </location>
</feature>
<dbReference type="Gene3D" id="3.90.550.10">
    <property type="entry name" value="Spore Coat Polysaccharide Biosynthesis Protein SpsA, Chain A"/>
    <property type="match status" value="1"/>
</dbReference>
<proteinExistence type="predicted"/>
<protein>
    <submittedName>
        <fullName evidence="2">Glycosyltransferase family 2 protein</fullName>
    </submittedName>
</protein>
<keyword evidence="3" id="KW-1185">Reference proteome</keyword>
<reference evidence="2 3" key="1">
    <citation type="submission" date="2024-08" db="EMBL/GenBank/DDBJ databases">
        <authorList>
            <person name="Wei W."/>
        </authorList>
    </citation>
    <scope>NUCLEOTIDE SEQUENCE [LARGE SCALE GENOMIC DNA]</scope>
    <source>
        <strain evidence="2 3">XU2</strain>
    </source>
</reference>
<organism evidence="2 3">
    <name type="scientific">Rufibacter glacialis</name>
    <dbReference type="NCBI Taxonomy" id="1259555"/>
    <lineage>
        <taxon>Bacteria</taxon>
        <taxon>Pseudomonadati</taxon>
        <taxon>Bacteroidota</taxon>
        <taxon>Cytophagia</taxon>
        <taxon>Cytophagales</taxon>
        <taxon>Hymenobacteraceae</taxon>
        <taxon>Rufibacter</taxon>
    </lineage>
</organism>
<dbReference type="SUPFAM" id="SSF53448">
    <property type="entry name" value="Nucleotide-diphospho-sugar transferases"/>
    <property type="match status" value="1"/>
</dbReference>
<dbReference type="InterPro" id="IPR029044">
    <property type="entry name" value="Nucleotide-diphossugar_trans"/>
</dbReference>
<dbReference type="Pfam" id="PF00535">
    <property type="entry name" value="Glycos_transf_2"/>
    <property type="match status" value="1"/>
</dbReference>
<sequence>MKNMHHDNPLVSVIIAFLNEERFLTEAINSVLQQEYSHWELLLVDDGSTDRSTTIAKDFAAQFKGKVIYLEHLHHQNKGLSSSRNYGLAQAKGMYVAILDADDVWLPNKLANQVAIFHQHPEVSMIMEASDYWYTWDDPQKENVTIPIGAPQDKVFPPPQLLHHLYPLGEGAAPVPSGLIIETQAFRELGGFEDSFKKEYGLYEDQAFLSKIYLREKVYVSSASNNLYRQRPESIVASVHADGKYHAVRRYFLLWFKDYLRKEGIEDKKIQALLQKALFQYEYPRLYSFSNRFLKRIKSW</sequence>
<accession>A0ABV4RL17</accession>
<evidence type="ECO:0000313" key="2">
    <source>
        <dbReference type="EMBL" id="MFA1772580.1"/>
    </source>
</evidence>
<dbReference type="Proteomes" id="UP001570846">
    <property type="component" value="Unassembled WGS sequence"/>
</dbReference>
<dbReference type="InterPro" id="IPR001173">
    <property type="entry name" value="Glyco_trans_2-like"/>
</dbReference>
<dbReference type="CDD" id="cd00761">
    <property type="entry name" value="Glyco_tranf_GTA_type"/>
    <property type="match status" value="1"/>
</dbReference>